<reference evidence="4" key="1">
    <citation type="submission" date="2017-04" db="EMBL/GenBank/DDBJ databases">
        <title>Plasmodium gonderi genome.</title>
        <authorList>
            <person name="Arisue N."/>
            <person name="Honma H."/>
            <person name="Kawai S."/>
            <person name="Tougan T."/>
            <person name="Tanabe K."/>
            <person name="Horii T."/>
        </authorList>
    </citation>
    <scope>NUCLEOTIDE SEQUENCE [LARGE SCALE GENOMIC DNA]</scope>
    <source>
        <strain evidence="4">ATCC 30045</strain>
    </source>
</reference>
<keyword evidence="2" id="KW-0812">Transmembrane</keyword>
<feature type="transmembrane region" description="Helical" evidence="2">
    <location>
        <begin position="239"/>
        <end position="256"/>
    </location>
</feature>
<keyword evidence="1" id="KW-0175">Coiled coil</keyword>
<dbReference type="Proteomes" id="UP000195521">
    <property type="component" value="Unassembled WGS sequence"/>
</dbReference>
<dbReference type="GeneID" id="39744905"/>
<sequence>MGSSITVNQDFNFKDIFPGCRNTFKNFYWISQYVKPEINRYSPVCRDFGHNVNLSYSQIAFNDGCVILGAYLEYINGKNRQDNTFNITSNCYYFFYKLKDLVKLYEAQCDTAKDCYEKLKKRPEGVRRITLPNACEYNDVEKFDNSIYQVMKYLDKLYENFESLRIFNNQRNINKARTIATECEKNYKNLFEISKRSSNVSLNNLLKEYKNSYDQIINEIKDHEERQKMAQVASTGNEAGVVLLTFSILIIMFILFKVKRKFNFVNYTRYGICLQRKPRKLRRMMSKKYNEHLNLMDSIEKTRNDSIYKKYKISYGIDDYA</sequence>
<organism evidence="3 4">
    <name type="scientific">Plasmodium gonderi</name>
    <dbReference type="NCBI Taxonomy" id="77519"/>
    <lineage>
        <taxon>Eukaryota</taxon>
        <taxon>Sar</taxon>
        <taxon>Alveolata</taxon>
        <taxon>Apicomplexa</taxon>
        <taxon>Aconoidasida</taxon>
        <taxon>Haemosporida</taxon>
        <taxon>Plasmodiidae</taxon>
        <taxon>Plasmodium</taxon>
        <taxon>Plasmodium (Plasmodium)</taxon>
    </lineage>
</organism>
<evidence type="ECO:0000313" key="4">
    <source>
        <dbReference type="Proteomes" id="UP000195521"/>
    </source>
</evidence>
<feature type="coiled-coil region" evidence="1">
    <location>
        <begin position="199"/>
        <end position="226"/>
    </location>
</feature>
<name>A0A1Y1JSE3_PLAGO</name>
<dbReference type="AlphaFoldDB" id="A0A1Y1JSE3"/>
<dbReference type="RefSeq" id="XP_028546686.1">
    <property type="nucleotide sequence ID" value="XM_028690885.1"/>
</dbReference>
<evidence type="ECO:0000256" key="2">
    <source>
        <dbReference type="SAM" id="Phobius"/>
    </source>
</evidence>
<proteinExistence type="predicted"/>
<gene>
    <name evidence="3" type="ORF">PGO_001070</name>
</gene>
<dbReference type="EMBL" id="BDQF01000109">
    <property type="protein sequence ID" value="GAW84097.1"/>
    <property type="molecule type" value="Genomic_DNA"/>
</dbReference>
<comment type="caution">
    <text evidence="3">The sequence shown here is derived from an EMBL/GenBank/DDBJ whole genome shotgun (WGS) entry which is preliminary data.</text>
</comment>
<keyword evidence="2" id="KW-0472">Membrane</keyword>
<accession>A0A1Y1JSE3</accession>
<evidence type="ECO:0000313" key="3">
    <source>
        <dbReference type="EMBL" id="GAW84097.1"/>
    </source>
</evidence>
<protein>
    <submittedName>
        <fullName evidence="3">Variable surface protein</fullName>
    </submittedName>
</protein>
<keyword evidence="4" id="KW-1185">Reference proteome</keyword>
<keyword evidence="2" id="KW-1133">Transmembrane helix</keyword>
<evidence type="ECO:0000256" key="1">
    <source>
        <dbReference type="SAM" id="Coils"/>
    </source>
</evidence>